<organism evidence="2 3">
    <name type="scientific">Novymonas esmeraldas</name>
    <dbReference type="NCBI Taxonomy" id="1808958"/>
    <lineage>
        <taxon>Eukaryota</taxon>
        <taxon>Discoba</taxon>
        <taxon>Euglenozoa</taxon>
        <taxon>Kinetoplastea</taxon>
        <taxon>Metakinetoplastina</taxon>
        <taxon>Trypanosomatida</taxon>
        <taxon>Trypanosomatidae</taxon>
        <taxon>Novymonas</taxon>
    </lineage>
</organism>
<reference evidence="2 3" key="1">
    <citation type="journal article" date="2021" name="MBio">
        <title>A New Model Trypanosomatid, Novymonas esmeraldas: Genomic Perception of Its 'Candidatus Pandoraea novymonadis' Endosymbiont.</title>
        <authorList>
            <person name="Zakharova A."/>
            <person name="Saura A."/>
            <person name="Butenko A."/>
            <person name="Podesvova L."/>
            <person name="Warmusova S."/>
            <person name="Kostygov A.Y."/>
            <person name="Nenarokova A."/>
            <person name="Lukes J."/>
            <person name="Opperdoes F.R."/>
            <person name="Yurchenko V."/>
        </authorList>
    </citation>
    <scope>NUCLEOTIDE SEQUENCE [LARGE SCALE GENOMIC DNA]</scope>
    <source>
        <strain evidence="2 3">E262AT.01</strain>
    </source>
</reference>
<evidence type="ECO:0000313" key="3">
    <source>
        <dbReference type="Proteomes" id="UP001430356"/>
    </source>
</evidence>
<gene>
    <name evidence="2" type="ORF">NESM_000158300</name>
</gene>
<accession>A0AAW0F5P8</accession>
<name>A0AAW0F5P8_9TRYP</name>
<evidence type="ECO:0000256" key="1">
    <source>
        <dbReference type="SAM" id="MobiDB-lite"/>
    </source>
</evidence>
<dbReference type="AlphaFoldDB" id="A0AAW0F5P8"/>
<keyword evidence="3" id="KW-1185">Reference proteome</keyword>
<sequence>MAVRTALRRERCTPLVWCRGDVVRYSADTQTGLVRLFARLGSSAAAVRGRETPFDFGERVDATRVPFSSAQVFASATLPQWEEECCDGGAAAAAACMAPCFILPRCPVVAGVLSPAMERRRAEGVGALQVHRVYVHHLAADASGSQSAAQQSFITPFPAASFHFWQECCLVLDSVAGARRSHSLQHGRKRFTGLSAADLEVLELLDLTKELGGGGAGGAASAGLPRQDSSDPSSLGVDCEEIR</sequence>
<dbReference type="EMBL" id="JAECZO010000010">
    <property type="protein sequence ID" value="KAK7200989.1"/>
    <property type="molecule type" value="Genomic_DNA"/>
</dbReference>
<evidence type="ECO:0000313" key="2">
    <source>
        <dbReference type="EMBL" id="KAK7200989.1"/>
    </source>
</evidence>
<protein>
    <submittedName>
        <fullName evidence="2">Uncharacterized protein</fullName>
    </submittedName>
</protein>
<proteinExistence type="predicted"/>
<comment type="caution">
    <text evidence="2">The sequence shown here is derived from an EMBL/GenBank/DDBJ whole genome shotgun (WGS) entry which is preliminary data.</text>
</comment>
<dbReference type="Proteomes" id="UP001430356">
    <property type="component" value="Unassembled WGS sequence"/>
</dbReference>
<feature type="region of interest" description="Disordered" evidence="1">
    <location>
        <begin position="214"/>
        <end position="243"/>
    </location>
</feature>